<name>A0ACD3ASL0_9AGAR</name>
<organism evidence="1 2">
    <name type="scientific">Pluteus cervinus</name>
    <dbReference type="NCBI Taxonomy" id="181527"/>
    <lineage>
        <taxon>Eukaryota</taxon>
        <taxon>Fungi</taxon>
        <taxon>Dikarya</taxon>
        <taxon>Basidiomycota</taxon>
        <taxon>Agaricomycotina</taxon>
        <taxon>Agaricomycetes</taxon>
        <taxon>Agaricomycetidae</taxon>
        <taxon>Agaricales</taxon>
        <taxon>Pluteineae</taxon>
        <taxon>Pluteaceae</taxon>
        <taxon>Pluteus</taxon>
    </lineage>
</organism>
<reference evidence="1 2" key="1">
    <citation type="journal article" date="2019" name="Nat. Ecol. Evol.">
        <title>Megaphylogeny resolves global patterns of mushroom evolution.</title>
        <authorList>
            <person name="Varga T."/>
            <person name="Krizsan K."/>
            <person name="Foldi C."/>
            <person name="Dima B."/>
            <person name="Sanchez-Garcia M."/>
            <person name="Sanchez-Ramirez S."/>
            <person name="Szollosi G.J."/>
            <person name="Szarkandi J.G."/>
            <person name="Papp V."/>
            <person name="Albert L."/>
            <person name="Andreopoulos W."/>
            <person name="Angelini C."/>
            <person name="Antonin V."/>
            <person name="Barry K.W."/>
            <person name="Bougher N.L."/>
            <person name="Buchanan P."/>
            <person name="Buyck B."/>
            <person name="Bense V."/>
            <person name="Catcheside P."/>
            <person name="Chovatia M."/>
            <person name="Cooper J."/>
            <person name="Damon W."/>
            <person name="Desjardin D."/>
            <person name="Finy P."/>
            <person name="Geml J."/>
            <person name="Haridas S."/>
            <person name="Hughes K."/>
            <person name="Justo A."/>
            <person name="Karasinski D."/>
            <person name="Kautmanova I."/>
            <person name="Kiss B."/>
            <person name="Kocsube S."/>
            <person name="Kotiranta H."/>
            <person name="LaButti K.M."/>
            <person name="Lechner B.E."/>
            <person name="Liimatainen K."/>
            <person name="Lipzen A."/>
            <person name="Lukacs Z."/>
            <person name="Mihaltcheva S."/>
            <person name="Morgado L.N."/>
            <person name="Niskanen T."/>
            <person name="Noordeloos M.E."/>
            <person name="Ohm R.A."/>
            <person name="Ortiz-Santana B."/>
            <person name="Ovrebo C."/>
            <person name="Racz N."/>
            <person name="Riley R."/>
            <person name="Savchenko A."/>
            <person name="Shiryaev A."/>
            <person name="Soop K."/>
            <person name="Spirin V."/>
            <person name="Szebenyi C."/>
            <person name="Tomsovsky M."/>
            <person name="Tulloss R.E."/>
            <person name="Uehling J."/>
            <person name="Grigoriev I.V."/>
            <person name="Vagvolgyi C."/>
            <person name="Papp T."/>
            <person name="Martin F.M."/>
            <person name="Miettinen O."/>
            <person name="Hibbett D.S."/>
            <person name="Nagy L.G."/>
        </authorList>
    </citation>
    <scope>NUCLEOTIDE SEQUENCE [LARGE SCALE GENOMIC DNA]</scope>
    <source>
        <strain evidence="1 2">NL-1719</strain>
    </source>
</reference>
<protein>
    <submittedName>
        <fullName evidence="1">Uncharacterized protein</fullName>
    </submittedName>
</protein>
<sequence length="188" mass="20550">MSTGPEPTQARVPMGHISAHLCLCREGSNSNVKDRVCIGLRPFIGFVDNLFISALGSPFVLTLRPQNACCLAAKLSGYCRAERPSSQSTRNAIFNFRVNLGVPRGDGYLGVWRRGSLLTKLTRSVMSAEPWQNDHPAVSHGIRVDGARRELHSQAQASTKSNPRPIVPERIMGPSPSQAHTPFCCLEE</sequence>
<proteinExistence type="predicted"/>
<dbReference type="Proteomes" id="UP000308600">
    <property type="component" value="Unassembled WGS sequence"/>
</dbReference>
<keyword evidence="2" id="KW-1185">Reference proteome</keyword>
<evidence type="ECO:0000313" key="1">
    <source>
        <dbReference type="EMBL" id="TFK68309.1"/>
    </source>
</evidence>
<dbReference type="EMBL" id="ML208355">
    <property type="protein sequence ID" value="TFK68309.1"/>
    <property type="molecule type" value="Genomic_DNA"/>
</dbReference>
<evidence type="ECO:0000313" key="2">
    <source>
        <dbReference type="Proteomes" id="UP000308600"/>
    </source>
</evidence>
<accession>A0ACD3ASL0</accession>
<gene>
    <name evidence="1" type="ORF">BDN72DRAFT_685333</name>
</gene>